<dbReference type="EMBL" id="NBSH01000002">
    <property type="protein sequence ID" value="ORX39810.1"/>
    <property type="molecule type" value="Genomic_DNA"/>
</dbReference>
<evidence type="ECO:0000313" key="2">
    <source>
        <dbReference type="EMBL" id="ORX39810.1"/>
    </source>
</evidence>
<dbReference type="SUPFAM" id="SSF51735">
    <property type="entry name" value="NAD(P)-binding Rossmann-fold domains"/>
    <property type="match status" value="1"/>
</dbReference>
<comment type="caution">
    <text evidence="2">The sequence shown here is derived from an EMBL/GenBank/DDBJ whole genome shotgun (WGS) entry which is preliminary data.</text>
</comment>
<sequence length="305" mass="33905">MKVAVTGASGLLGRAVFQYFEQQGADVIRLAYSRASDGYTKLDLLDQKAVEDFFNGHQVDVVVHCAAERRPDVVEADPAKAEQTNVAVPRQLAQLASKQGFRLFYISTDYVFNGTKPPYEVNDEPDPLQSYGQQKRAGEVAVLAERESGAQSTVLRVPILYGKTTYNAESAVNIIVDVVLDQSGKEYKMDDRQVRFPTNVEDIARVLYDLSKLDKSLPPILHYASPAPALTKYNMTEIIGKHLGVSIDHVKADKEKPVVKPGQTQRPENTQLSTKALVDIGIDTREDKSFDDWWKAYAGELKAKQ</sequence>
<feature type="domain" description="RmlD-like substrate binding" evidence="1">
    <location>
        <begin position="1"/>
        <end position="281"/>
    </location>
</feature>
<dbReference type="GO" id="GO:0048269">
    <property type="term" value="C:methionine adenosyltransferase complex"/>
    <property type="evidence" value="ECO:0007669"/>
    <property type="project" value="TreeGrafter"/>
</dbReference>
<dbReference type="GO" id="GO:0006556">
    <property type="term" value="P:S-adenosylmethionine biosynthetic process"/>
    <property type="evidence" value="ECO:0007669"/>
    <property type="project" value="UniProtKB-UniPathway"/>
</dbReference>
<dbReference type="UniPathway" id="UPA00315">
    <property type="reaction ID" value="UER00080"/>
</dbReference>
<dbReference type="GeneID" id="33556487"/>
<reference evidence="2 3" key="1">
    <citation type="submission" date="2017-03" db="EMBL/GenBank/DDBJ databases">
        <title>Widespread Adenine N6-methylation of Active Genes in Fungi.</title>
        <authorList>
            <consortium name="DOE Joint Genome Institute"/>
            <person name="Mondo S.J."/>
            <person name="Dannebaum R.O."/>
            <person name="Kuo R.C."/>
            <person name="Louie K.B."/>
            <person name="Bewick A.J."/>
            <person name="Labutti K."/>
            <person name="Haridas S."/>
            <person name="Kuo A."/>
            <person name="Salamov A."/>
            <person name="Ahrendt S.R."/>
            <person name="Lau R."/>
            <person name="Bowen B.P."/>
            <person name="Lipzen A."/>
            <person name="Sullivan W."/>
            <person name="Andreopoulos W.B."/>
            <person name="Clum A."/>
            <person name="Lindquist E."/>
            <person name="Daum C."/>
            <person name="Northen T.R."/>
            <person name="Ramamoorthy G."/>
            <person name="Schmitz R.J."/>
            <person name="Gryganskyi A."/>
            <person name="Culley D."/>
            <person name="Magnuson J."/>
            <person name="James T.Y."/>
            <person name="O'Malley M.A."/>
            <person name="Stajich J.E."/>
            <person name="Spatafora J.W."/>
            <person name="Visel A."/>
            <person name="Grigoriev I.V."/>
        </authorList>
    </citation>
    <scope>NUCLEOTIDE SEQUENCE [LARGE SCALE GENOMIC DNA]</scope>
    <source>
        <strain evidence="2 3">NRRL Y-17943</strain>
    </source>
</reference>
<dbReference type="InterPro" id="IPR029903">
    <property type="entry name" value="RmlD-like-bd"/>
</dbReference>
<dbReference type="OrthoDB" id="6235964at2759"/>
<gene>
    <name evidence="2" type="ORF">BD324DRAFT_615077</name>
</gene>
<dbReference type="AlphaFoldDB" id="A0A1Y1UP41"/>
<protein>
    <recommendedName>
        <fullName evidence="1">RmlD-like substrate binding domain-containing protein</fullName>
    </recommendedName>
</protein>
<dbReference type="FunFam" id="3.40.50.720:FF:000357">
    <property type="entry name" value="Methionine adenosyltransferase 2 subunit beta"/>
    <property type="match status" value="1"/>
</dbReference>
<dbReference type="CDD" id="cd05254">
    <property type="entry name" value="dTDP_HR_like_SDR_e"/>
    <property type="match status" value="1"/>
</dbReference>
<accession>A0A1Y1UP41</accession>
<proteinExistence type="predicted"/>
<dbReference type="InParanoid" id="A0A1Y1UP41"/>
<organism evidence="2 3">
    <name type="scientific">Kockovaella imperatae</name>
    <dbReference type="NCBI Taxonomy" id="4999"/>
    <lineage>
        <taxon>Eukaryota</taxon>
        <taxon>Fungi</taxon>
        <taxon>Dikarya</taxon>
        <taxon>Basidiomycota</taxon>
        <taxon>Agaricomycotina</taxon>
        <taxon>Tremellomycetes</taxon>
        <taxon>Tremellales</taxon>
        <taxon>Cuniculitremaceae</taxon>
        <taxon>Kockovaella</taxon>
    </lineage>
</organism>
<evidence type="ECO:0000259" key="1">
    <source>
        <dbReference type="Pfam" id="PF04321"/>
    </source>
</evidence>
<name>A0A1Y1UP41_9TREE</name>
<dbReference type="STRING" id="4999.A0A1Y1UP41"/>
<evidence type="ECO:0000313" key="3">
    <source>
        <dbReference type="Proteomes" id="UP000193218"/>
    </source>
</evidence>
<dbReference type="InterPro" id="IPR005913">
    <property type="entry name" value="dTDP_dehydrorham_reduct"/>
</dbReference>
<dbReference type="PANTHER" id="PTHR10491:SF4">
    <property type="entry name" value="METHIONINE ADENOSYLTRANSFERASE 2 SUBUNIT BETA"/>
    <property type="match status" value="1"/>
</dbReference>
<dbReference type="GO" id="GO:0048270">
    <property type="term" value="F:methionine adenosyltransferase regulator activity"/>
    <property type="evidence" value="ECO:0007669"/>
    <property type="project" value="TreeGrafter"/>
</dbReference>
<dbReference type="Gene3D" id="3.40.50.720">
    <property type="entry name" value="NAD(P)-binding Rossmann-like Domain"/>
    <property type="match status" value="1"/>
</dbReference>
<dbReference type="PANTHER" id="PTHR10491">
    <property type="entry name" value="DTDP-4-DEHYDRORHAMNOSE REDUCTASE"/>
    <property type="match status" value="1"/>
</dbReference>
<dbReference type="Proteomes" id="UP000193218">
    <property type="component" value="Unassembled WGS sequence"/>
</dbReference>
<dbReference type="Pfam" id="PF04321">
    <property type="entry name" value="RmlD_sub_bind"/>
    <property type="match status" value="1"/>
</dbReference>
<dbReference type="RefSeq" id="XP_021873595.1">
    <property type="nucleotide sequence ID" value="XM_022014679.1"/>
</dbReference>
<keyword evidence="3" id="KW-1185">Reference proteome</keyword>
<dbReference type="InterPro" id="IPR036291">
    <property type="entry name" value="NAD(P)-bd_dom_sf"/>
</dbReference>